<gene>
    <name evidence="1" type="ORF">PXEA_LOCUS21204</name>
</gene>
<comment type="caution">
    <text evidence="1">The sequence shown here is derived from an EMBL/GenBank/DDBJ whole genome shotgun (WGS) entry which is preliminary data.</text>
</comment>
<dbReference type="EMBL" id="CAAALY010089692">
    <property type="protein sequence ID" value="VEL27764.1"/>
    <property type="molecule type" value="Genomic_DNA"/>
</dbReference>
<name>A0A3S5AMW8_9PLAT</name>
<dbReference type="Proteomes" id="UP000784294">
    <property type="component" value="Unassembled WGS sequence"/>
</dbReference>
<reference evidence="1" key="1">
    <citation type="submission" date="2018-11" db="EMBL/GenBank/DDBJ databases">
        <authorList>
            <consortium name="Pathogen Informatics"/>
        </authorList>
    </citation>
    <scope>NUCLEOTIDE SEQUENCE</scope>
</reference>
<sequence length="89" mass="9126">MLLGLVSVPTLGVIEASSAANRLRRRCHAVLPLSDSKAKSICHSALPPHPLALTPLAGTAGLEGREHSGRGYSPLVPGSNDAVLAVLVL</sequence>
<proteinExistence type="predicted"/>
<accession>A0A3S5AMW8</accession>
<protein>
    <submittedName>
        <fullName evidence="1">Uncharacterized protein</fullName>
    </submittedName>
</protein>
<evidence type="ECO:0000313" key="2">
    <source>
        <dbReference type="Proteomes" id="UP000784294"/>
    </source>
</evidence>
<keyword evidence="2" id="KW-1185">Reference proteome</keyword>
<dbReference type="AlphaFoldDB" id="A0A3S5AMW8"/>
<evidence type="ECO:0000313" key="1">
    <source>
        <dbReference type="EMBL" id="VEL27764.1"/>
    </source>
</evidence>
<organism evidence="1 2">
    <name type="scientific">Protopolystoma xenopodis</name>
    <dbReference type="NCBI Taxonomy" id="117903"/>
    <lineage>
        <taxon>Eukaryota</taxon>
        <taxon>Metazoa</taxon>
        <taxon>Spiralia</taxon>
        <taxon>Lophotrochozoa</taxon>
        <taxon>Platyhelminthes</taxon>
        <taxon>Monogenea</taxon>
        <taxon>Polyopisthocotylea</taxon>
        <taxon>Polystomatidea</taxon>
        <taxon>Polystomatidae</taxon>
        <taxon>Protopolystoma</taxon>
    </lineage>
</organism>